<name>A0A8H6VY37_MYCCL</name>
<dbReference type="PANTHER" id="PTHR12416">
    <property type="entry name" value="RRNA-PROCESSING PROTEIN UTP23 HOMOLOG"/>
    <property type="match status" value="1"/>
</dbReference>
<proteinExistence type="inferred from homology"/>
<comment type="similarity">
    <text evidence="6">In the N-terminal section; belongs to the PINc/VapC protein family.</text>
</comment>
<dbReference type="CDD" id="cd09864">
    <property type="entry name" value="PIN_Fcf1-like"/>
    <property type="match status" value="1"/>
</dbReference>
<comment type="similarity">
    <text evidence="5">Belongs to the UTP23/FCF1 family. FCF1 subfamily.</text>
</comment>
<gene>
    <name evidence="8" type="ORF">HMN09_01028000</name>
</gene>
<evidence type="ECO:0000259" key="7">
    <source>
        <dbReference type="SMART" id="SM00670"/>
    </source>
</evidence>
<evidence type="ECO:0000256" key="1">
    <source>
        <dbReference type="ARBA" id="ARBA00004604"/>
    </source>
</evidence>
<sequence>MTKAKKTRKFAAVKRMLNPNDIRLKENQLKQKMKEEKEKEKAVRRVPQVASSMFLAHNEALAPPYRVLVDTNFINFSLQNKLELVSGMMDCLYAKCIPCITDCVMAELEKLGHRYRVALSVARDPRFERLKCSHEGTYADDCLVQRVTSHKCYIVATCDRDLRRRIRQIPGIPLMERRHNVYFSLLYSTLMSAAFEPILAYIRNAVSAATRQLPLFVALQGPQGSGKSYISALLADRLRSSGLNVAVLSLDDIYLPHERLVHLAQIHPHNVLWKGRGQPGTHDVSLGLQVLNALRNGADPEIELPRFDKSLFNGEGDRVPYGRPDAVRVKPPVDVVLFEGWCVGFYPLSAEELDRRWDGVWSEERRLLSLGDSVKKEDIVAVNDVLNGYIPIWELFDVFFQLTPKLPLSSMQSRYSVVYKWRLEQEHYMKAQNGGRGMDDAAVKAFVDRYIPGYVFFGDGFGGKWRGLEVVIDEERVVVETRQF</sequence>
<dbReference type="OrthoDB" id="347435at2759"/>
<dbReference type="InterPro" id="IPR037503">
    <property type="entry name" value="Fcf1_PIN"/>
</dbReference>
<evidence type="ECO:0000256" key="4">
    <source>
        <dbReference type="ARBA" id="ARBA00023242"/>
    </source>
</evidence>
<organism evidence="8 9">
    <name type="scientific">Mycena chlorophos</name>
    <name type="common">Agaric fungus</name>
    <name type="synonym">Agaricus chlorophos</name>
    <dbReference type="NCBI Taxonomy" id="658473"/>
    <lineage>
        <taxon>Eukaryota</taxon>
        <taxon>Fungi</taxon>
        <taxon>Dikarya</taxon>
        <taxon>Basidiomycota</taxon>
        <taxon>Agaricomycotina</taxon>
        <taxon>Agaricomycetes</taxon>
        <taxon>Agaricomycetidae</taxon>
        <taxon>Agaricales</taxon>
        <taxon>Marasmiineae</taxon>
        <taxon>Mycenaceae</taxon>
        <taxon>Mycena</taxon>
    </lineage>
</organism>
<keyword evidence="3" id="KW-0698">rRNA processing</keyword>
<dbReference type="FunFam" id="3.40.50.1010:FF:000035">
    <property type="entry name" value="Fcf1, putative"/>
    <property type="match status" value="1"/>
</dbReference>
<dbReference type="GO" id="GO:0006364">
    <property type="term" value="P:rRNA processing"/>
    <property type="evidence" value="ECO:0007669"/>
    <property type="project" value="UniProtKB-KW"/>
</dbReference>
<feature type="domain" description="PIN" evidence="7">
    <location>
        <begin position="65"/>
        <end position="164"/>
    </location>
</feature>
<comment type="caution">
    <text evidence="8">The sequence shown here is derived from an EMBL/GenBank/DDBJ whole genome shotgun (WGS) entry which is preliminary data.</text>
</comment>
<dbReference type="GO" id="GO:0032040">
    <property type="term" value="C:small-subunit processome"/>
    <property type="evidence" value="ECO:0007669"/>
    <property type="project" value="InterPro"/>
</dbReference>
<dbReference type="SMART" id="SM00670">
    <property type="entry name" value="PINc"/>
    <property type="match status" value="1"/>
</dbReference>
<dbReference type="Gene3D" id="3.40.50.300">
    <property type="entry name" value="P-loop containing nucleotide triphosphate hydrolases"/>
    <property type="match status" value="1"/>
</dbReference>
<dbReference type="SUPFAM" id="SSF88723">
    <property type="entry name" value="PIN domain-like"/>
    <property type="match status" value="1"/>
</dbReference>
<dbReference type="InterPro" id="IPR002716">
    <property type="entry name" value="PIN_dom"/>
</dbReference>
<evidence type="ECO:0000313" key="9">
    <source>
        <dbReference type="Proteomes" id="UP000613580"/>
    </source>
</evidence>
<evidence type="ECO:0000256" key="6">
    <source>
        <dbReference type="ARBA" id="ARBA00046345"/>
    </source>
</evidence>
<dbReference type="InterPro" id="IPR027417">
    <property type="entry name" value="P-loop_NTPase"/>
</dbReference>
<evidence type="ECO:0000256" key="2">
    <source>
        <dbReference type="ARBA" id="ARBA00022517"/>
    </source>
</evidence>
<reference evidence="8" key="1">
    <citation type="submission" date="2020-05" db="EMBL/GenBank/DDBJ databases">
        <title>Mycena genomes resolve the evolution of fungal bioluminescence.</title>
        <authorList>
            <person name="Tsai I.J."/>
        </authorList>
    </citation>
    <scope>NUCLEOTIDE SEQUENCE</scope>
    <source>
        <strain evidence="8">110903Hualien_Pintung</strain>
    </source>
</reference>
<dbReference type="GO" id="GO:0004540">
    <property type="term" value="F:RNA nuclease activity"/>
    <property type="evidence" value="ECO:0007669"/>
    <property type="project" value="UniProtKB-ARBA"/>
</dbReference>
<keyword evidence="9" id="KW-1185">Reference proteome</keyword>
<dbReference type="InterPro" id="IPR006984">
    <property type="entry name" value="Fcf1/UTP23"/>
</dbReference>
<accession>A0A8H6VY37</accession>
<dbReference type="EMBL" id="JACAZE010000015">
    <property type="protein sequence ID" value="KAF7298067.1"/>
    <property type="molecule type" value="Genomic_DNA"/>
</dbReference>
<comment type="subcellular location">
    <subcellularLocation>
        <location evidence="1">Nucleus</location>
        <location evidence="1">Nucleolus</location>
    </subcellularLocation>
</comment>
<dbReference type="InterPro" id="IPR029060">
    <property type="entry name" value="PIN-like_dom_sf"/>
</dbReference>
<keyword evidence="2" id="KW-0690">Ribosome biogenesis</keyword>
<keyword evidence="4" id="KW-0539">Nucleus</keyword>
<dbReference type="SUPFAM" id="SSF52540">
    <property type="entry name" value="P-loop containing nucleoside triphosphate hydrolases"/>
    <property type="match status" value="1"/>
</dbReference>
<dbReference type="AlphaFoldDB" id="A0A8H6VY37"/>
<dbReference type="Proteomes" id="UP000613580">
    <property type="component" value="Unassembled WGS sequence"/>
</dbReference>
<protein>
    <recommendedName>
        <fullName evidence="7">PIN domain-containing protein</fullName>
    </recommendedName>
</protein>
<dbReference type="Gene3D" id="3.40.50.1010">
    <property type="entry name" value="5'-nuclease"/>
    <property type="match status" value="1"/>
</dbReference>
<evidence type="ECO:0000256" key="3">
    <source>
        <dbReference type="ARBA" id="ARBA00022552"/>
    </source>
</evidence>
<evidence type="ECO:0000256" key="5">
    <source>
        <dbReference type="ARBA" id="ARBA00024026"/>
    </source>
</evidence>
<evidence type="ECO:0000313" key="8">
    <source>
        <dbReference type="EMBL" id="KAF7298067.1"/>
    </source>
</evidence>
<dbReference type="Pfam" id="PF04900">
    <property type="entry name" value="Fcf1"/>
    <property type="match status" value="1"/>
</dbReference>